<dbReference type="Gene3D" id="2.60.40.1120">
    <property type="entry name" value="Carboxypeptidase-like, regulatory domain"/>
    <property type="match status" value="1"/>
</dbReference>
<evidence type="ECO:0000256" key="6">
    <source>
        <dbReference type="ARBA" id="ARBA00023136"/>
    </source>
</evidence>
<keyword evidence="2" id="KW-0813">Transport</keyword>
<keyword evidence="5 8" id="KW-0732">Signal</keyword>
<evidence type="ECO:0000256" key="1">
    <source>
        <dbReference type="ARBA" id="ARBA00004571"/>
    </source>
</evidence>
<protein>
    <submittedName>
        <fullName evidence="10">TonB-dependent receptor</fullName>
    </submittedName>
</protein>
<evidence type="ECO:0000313" key="11">
    <source>
        <dbReference type="Proteomes" id="UP001348817"/>
    </source>
</evidence>
<dbReference type="SUPFAM" id="SSF56935">
    <property type="entry name" value="Porins"/>
    <property type="match status" value="1"/>
</dbReference>
<feature type="signal peptide" evidence="8">
    <location>
        <begin position="1"/>
        <end position="21"/>
    </location>
</feature>
<evidence type="ECO:0000256" key="2">
    <source>
        <dbReference type="ARBA" id="ARBA00022448"/>
    </source>
</evidence>
<dbReference type="RefSeq" id="WP_338395143.1">
    <property type="nucleotide sequence ID" value="NZ_AP025316.1"/>
</dbReference>
<evidence type="ECO:0000313" key="10">
    <source>
        <dbReference type="EMBL" id="BDD11991.1"/>
    </source>
</evidence>
<comment type="subcellular location">
    <subcellularLocation>
        <location evidence="1">Cell outer membrane</location>
        <topology evidence="1">Multi-pass membrane protein</topology>
    </subcellularLocation>
</comment>
<dbReference type="Proteomes" id="UP001348817">
    <property type="component" value="Plasmid pFA2"/>
</dbReference>
<proteinExistence type="predicted"/>
<accession>A0AAU9CIQ0</accession>
<keyword evidence="11" id="KW-1185">Reference proteome</keyword>
<geneLocation type="plasmid" evidence="10 11">
    <name>pFA2</name>
</geneLocation>
<evidence type="ECO:0000256" key="5">
    <source>
        <dbReference type="ARBA" id="ARBA00022729"/>
    </source>
</evidence>
<evidence type="ECO:0000256" key="7">
    <source>
        <dbReference type="ARBA" id="ARBA00023237"/>
    </source>
</evidence>
<feature type="domain" description="TonB-dependent receptor plug" evidence="9">
    <location>
        <begin position="231"/>
        <end position="308"/>
    </location>
</feature>
<dbReference type="GO" id="GO:0009279">
    <property type="term" value="C:cell outer membrane"/>
    <property type="evidence" value="ECO:0007669"/>
    <property type="project" value="UniProtKB-SubCell"/>
</dbReference>
<evidence type="ECO:0000259" key="9">
    <source>
        <dbReference type="Pfam" id="PF07715"/>
    </source>
</evidence>
<reference evidence="10 11" key="1">
    <citation type="submission" date="2021-12" db="EMBL/GenBank/DDBJ databases">
        <title>Genome sequencing of bacteria with rrn-lacking chromosome and rrn-plasmid.</title>
        <authorList>
            <person name="Anda M."/>
            <person name="Iwasaki W."/>
        </authorList>
    </citation>
    <scope>NUCLEOTIDE SEQUENCE [LARGE SCALE GENOMIC DNA]</scope>
    <source>
        <strain evidence="10 11">DSM 100852</strain>
        <plasmid evidence="10 11">pFA2</plasmid>
    </source>
</reference>
<evidence type="ECO:0000256" key="8">
    <source>
        <dbReference type="SAM" id="SignalP"/>
    </source>
</evidence>
<name>A0AAU9CIQ0_9BACT</name>
<dbReference type="InterPro" id="IPR037066">
    <property type="entry name" value="Plug_dom_sf"/>
</dbReference>
<dbReference type="PANTHER" id="PTHR30069">
    <property type="entry name" value="TONB-DEPENDENT OUTER MEMBRANE RECEPTOR"/>
    <property type="match status" value="1"/>
</dbReference>
<dbReference type="KEGG" id="fax:FUAX_44230"/>
<keyword evidence="3" id="KW-1134">Transmembrane beta strand</keyword>
<dbReference type="InterPro" id="IPR012910">
    <property type="entry name" value="Plug_dom"/>
</dbReference>
<dbReference type="Pfam" id="PF13715">
    <property type="entry name" value="CarbopepD_reg_2"/>
    <property type="match status" value="1"/>
</dbReference>
<dbReference type="InterPro" id="IPR039426">
    <property type="entry name" value="TonB-dep_rcpt-like"/>
</dbReference>
<dbReference type="AlphaFoldDB" id="A0AAU9CIQ0"/>
<keyword evidence="10" id="KW-0614">Plasmid</keyword>
<dbReference type="InterPro" id="IPR036942">
    <property type="entry name" value="Beta-barrel_TonB_sf"/>
</dbReference>
<evidence type="ECO:0000256" key="4">
    <source>
        <dbReference type="ARBA" id="ARBA00022692"/>
    </source>
</evidence>
<keyword evidence="7" id="KW-0998">Cell outer membrane</keyword>
<dbReference type="GO" id="GO:0015344">
    <property type="term" value="F:siderophore uptake transmembrane transporter activity"/>
    <property type="evidence" value="ECO:0007669"/>
    <property type="project" value="TreeGrafter"/>
</dbReference>
<feature type="chain" id="PRO_5043706463" evidence="8">
    <location>
        <begin position="22"/>
        <end position="867"/>
    </location>
</feature>
<keyword evidence="6" id="KW-0472">Membrane</keyword>
<organism evidence="10 11">
    <name type="scientific">Fulvitalea axinellae</name>
    <dbReference type="NCBI Taxonomy" id="1182444"/>
    <lineage>
        <taxon>Bacteria</taxon>
        <taxon>Pseudomonadati</taxon>
        <taxon>Bacteroidota</taxon>
        <taxon>Cytophagia</taxon>
        <taxon>Cytophagales</taxon>
        <taxon>Persicobacteraceae</taxon>
        <taxon>Fulvitalea</taxon>
    </lineage>
</organism>
<sequence>MKRFATIFIFVFQLLGGSLWAQSDSVNVRIPQNRLGLSGVVDALRNAGREVAYSKEALKGAGYFYFDRGSYSLQEIQEILEASGKVICFEENGTLLLLPNPKNKTAKADLRTLNGYVRETGSGENLPGVTVLLPDAGTGTATNGYGFFSLRIPKHGARVVFSAIGFAPLDTVLVANAGNPVEIRLSPDLVALDAVVVKASNKAPLSSDTPYSGRINLPVEQVRDLPSFMGEKDVFKTLQLMPGVQSGQEGNSGLYVRGGGADQNLIILDDAPVYNASHLFGFFSVFNGDALKSVTLHKSGFPARFGGRLSSVLKMDMKEGDRERFRARGAIGVLTSSLTVEGPLEKGKSSFLASGRRSFLDLALRPFTEDKATPYFYDVNLKFNRSFGPKDRLYASGYFGNDHFYFKQSSGHLLIGWGNRTGTLRWNHQFSDRLFVNTSAIYSDFKFNIDYERKYDRVDEDDYRFEYTSTISDLTLKSDFDYRLSNAHQLRSGISASRRRFRPNIIDINNGENGSYRQHVPKEYSMEYNAYLEDEMRLGKYIQANFGARISAFEANDKNYTSWEPRLAFSLKTGSNSAIKASYSKMTQYLHLLSTTGIGLPTDLWVPSTDKIKPATSWQTATGWVKDFPDHGLEFTAETYYKETNGLVLYRDGANLLDLSQATDIDVRSVDFDWSDKITQGKGTSYGAEFLLRKTTGKVTGWIGYTIAKASVKAPDNNQGKSYAPRHDRRHDLAVVGIYKPSKKRTFSFSWTYGSGTPYTISSGRGVSLNYPEPNRTNHFQDLFGEKSNFRGEAQHRLDVSVQFHKDKRWGRRTWELGVYNLYNRKNPYFYYTNTDSSPDSEVTKTSFRKVTLFPILPYFSYKFIIG</sequence>
<dbReference type="Pfam" id="PF07715">
    <property type="entry name" value="Plug"/>
    <property type="match status" value="1"/>
</dbReference>
<evidence type="ECO:0000256" key="3">
    <source>
        <dbReference type="ARBA" id="ARBA00022452"/>
    </source>
</evidence>
<keyword evidence="10" id="KW-0675">Receptor</keyword>
<dbReference type="SUPFAM" id="SSF49464">
    <property type="entry name" value="Carboxypeptidase regulatory domain-like"/>
    <property type="match status" value="1"/>
</dbReference>
<gene>
    <name evidence="10" type="ORF">FUAX_44230</name>
</gene>
<dbReference type="EMBL" id="AP025316">
    <property type="protein sequence ID" value="BDD11991.1"/>
    <property type="molecule type" value="Genomic_DNA"/>
</dbReference>
<dbReference type="PANTHER" id="PTHR30069:SF29">
    <property type="entry name" value="HEMOGLOBIN AND HEMOGLOBIN-HAPTOGLOBIN-BINDING PROTEIN 1-RELATED"/>
    <property type="match status" value="1"/>
</dbReference>
<dbReference type="Gene3D" id="2.40.170.20">
    <property type="entry name" value="TonB-dependent receptor, beta-barrel domain"/>
    <property type="match status" value="1"/>
</dbReference>
<dbReference type="InterPro" id="IPR008969">
    <property type="entry name" value="CarboxyPept-like_regulatory"/>
</dbReference>
<dbReference type="GO" id="GO:0044718">
    <property type="term" value="P:siderophore transmembrane transport"/>
    <property type="evidence" value="ECO:0007669"/>
    <property type="project" value="TreeGrafter"/>
</dbReference>
<keyword evidence="4" id="KW-0812">Transmembrane</keyword>
<dbReference type="Gene3D" id="2.170.130.10">
    <property type="entry name" value="TonB-dependent receptor, plug domain"/>
    <property type="match status" value="1"/>
</dbReference>